<organism evidence="1">
    <name type="scientific">viral metagenome</name>
    <dbReference type="NCBI Taxonomy" id="1070528"/>
    <lineage>
        <taxon>unclassified sequences</taxon>
        <taxon>metagenomes</taxon>
        <taxon>organismal metagenomes</taxon>
    </lineage>
</organism>
<protein>
    <recommendedName>
        <fullName evidence="2">Nudix hydrolase domain-containing protein</fullName>
    </recommendedName>
</protein>
<reference evidence="1" key="1">
    <citation type="journal article" date="2020" name="Nature">
        <title>Giant virus diversity and host interactions through global metagenomics.</title>
        <authorList>
            <person name="Schulz F."/>
            <person name="Roux S."/>
            <person name="Paez-Espino D."/>
            <person name="Jungbluth S."/>
            <person name="Walsh D.A."/>
            <person name="Denef V.J."/>
            <person name="McMahon K.D."/>
            <person name="Konstantinidis K.T."/>
            <person name="Eloe-Fadrosh E.A."/>
            <person name="Kyrpides N.C."/>
            <person name="Woyke T."/>
        </authorList>
    </citation>
    <scope>NUCLEOTIDE SEQUENCE</scope>
    <source>
        <strain evidence="1">GVMAG-M-3300009182-67</strain>
    </source>
</reference>
<dbReference type="EMBL" id="MN739040">
    <property type="protein sequence ID" value="QHS85122.1"/>
    <property type="molecule type" value="Genomic_DNA"/>
</dbReference>
<name>A0A6C0AZ76_9ZZZZ</name>
<dbReference type="SUPFAM" id="SSF55811">
    <property type="entry name" value="Nudix"/>
    <property type="match status" value="1"/>
</dbReference>
<dbReference type="AlphaFoldDB" id="A0A6C0AZ76"/>
<proteinExistence type="predicted"/>
<dbReference type="InterPro" id="IPR015797">
    <property type="entry name" value="NUDIX_hydrolase-like_dom_sf"/>
</dbReference>
<evidence type="ECO:0000313" key="1">
    <source>
        <dbReference type="EMBL" id="QHS85122.1"/>
    </source>
</evidence>
<sequence length="193" mass="22679">MYSRWNNNSYTWNYKKVNKNQTRYSAGILPYTFDQEGKCLFLLGKDNDNDWSDFGGRCEFKDRCDPINTATREFYEETLGAVLTIEECINKLGSSPTKIISKTLNGSPYYMYLVFIDNLNYSETFNKTSQFLRYQFDKQEMNKLIEKNTIRWVSMDTLLVCIENEQRNAPISLRGVFYTTLVNCKDQLQLIVT</sequence>
<evidence type="ECO:0008006" key="2">
    <source>
        <dbReference type="Google" id="ProtNLM"/>
    </source>
</evidence>
<accession>A0A6C0AZ76</accession>
<dbReference type="Gene3D" id="3.90.79.10">
    <property type="entry name" value="Nucleoside Triphosphate Pyrophosphohydrolase"/>
    <property type="match status" value="1"/>
</dbReference>